<keyword evidence="3" id="KW-1133">Transmembrane helix</keyword>
<keyword evidence="3" id="KW-0472">Membrane</keyword>
<evidence type="ECO:0000313" key="6">
    <source>
        <dbReference type="Proteomes" id="UP001589844"/>
    </source>
</evidence>
<dbReference type="PANTHER" id="PTHR32347:SF14">
    <property type="entry name" value="EFFLUX SYSTEM COMPONENT YKNX-RELATED"/>
    <property type="match status" value="1"/>
</dbReference>
<sequence length="416" mass="46399">MDHNISQDILRARQRKRWIIGFIVLISICGLAWALNRVVSQSVSLSELRVSEVRVGHIDNTINASGIVVPVREEQISSPNQTRVIKVIAKAGQIVKEGELLMVLDDKTIRVAIDNLREQISQQSLRVQSLSLELDAQLKKIASEIELLELDLQSNRVKLTRFQKLGATGITSQVDVQAAELTVKRNEVQLRQHKESLFDLRKSTNSNIESAKLQRSIFQKQMELQQSLLAQTQVTAPFDGLLTWAMTDEGASVNTGQLIAKVSELNNFRVEASVSDFYARYLSPGQAVRVEYSGQTLKGQVQMVLPEIQNGTIKLLVSLEQANHPALRHKLRVETNIITDQKDQTMMVDIGPAINGKGRQEVFVIENGKAVKRSVEFGLNDGKHAEVVASSAIRVGDKIIVSDVSKFKHLDSFRLN</sequence>
<dbReference type="Gene3D" id="2.40.50.100">
    <property type="match status" value="1"/>
</dbReference>
<keyword evidence="2" id="KW-0175">Coiled coil</keyword>
<proteinExistence type="predicted"/>
<keyword evidence="3" id="KW-0812">Transmembrane</keyword>
<evidence type="ECO:0000256" key="2">
    <source>
        <dbReference type="ARBA" id="ARBA00023054"/>
    </source>
</evidence>
<dbReference type="Gene3D" id="1.10.287.470">
    <property type="entry name" value="Helix hairpin bin"/>
    <property type="match status" value="1"/>
</dbReference>
<name>A0ABV6IHV3_9BURK</name>
<evidence type="ECO:0000313" key="5">
    <source>
        <dbReference type="EMBL" id="MFC0351424.1"/>
    </source>
</evidence>
<dbReference type="EMBL" id="JBHLXJ010000018">
    <property type="protein sequence ID" value="MFC0351424.1"/>
    <property type="molecule type" value="Genomic_DNA"/>
</dbReference>
<protein>
    <submittedName>
        <fullName evidence="5">Efflux RND transporter periplasmic adaptor subunit</fullName>
    </submittedName>
</protein>
<keyword evidence="6" id="KW-1185">Reference proteome</keyword>
<dbReference type="InterPro" id="IPR050465">
    <property type="entry name" value="UPF0194_transport"/>
</dbReference>
<evidence type="ECO:0000259" key="4">
    <source>
        <dbReference type="Pfam" id="PF25917"/>
    </source>
</evidence>
<gene>
    <name evidence="5" type="ORF">ACFFJH_16510</name>
</gene>
<reference evidence="5 6" key="1">
    <citation type="submission" date="2024-09" db="EMBL/GenBank/DDBJ databases">
        <authorList>
            <person name="Sun Q."/>
            <person name="Mori K."/>
        </authorList>
    </citation>
    <scope>NUCLEOTIDE SEQUENCE [LARGE SCALE GENOMIC DNA]</scope>
    <source>
        <strain evidence="5 6">CCM 8677</strain>
    </source>
</reference>
<dbReference type="PANTHER" id="PTHR32347">
    <property type="entry name" value="EFFLUX SYSTEM COMPONENT YKNX-RELATED"/>
    <property type="match status" value="1"/>
</dbReference>
<evidence type="ECO:0000256" key="1">
    <source>
        <dbReference type="ARBA" id="ARBA00004196"/>
    </source>
</evidence>
<organism evidence="5 6">
    <name type="scientific">Undibacterium danionis</name>
    <dbReference type="NCBI Taxonomy" id="1812100"/>
    <lineage>
        <taxon>Bacteria</taxon>
        <taxon>Pseudomonadati</taxon>
        <taxon>Pseudomonadota</taxon>
        <taxon>Betaproteobacteria</taxon>
        <taxon>Burkholderiales</taxon>
        <taxon>Oxalobacteraceae</taxon>
        <taxon>Undibacterium</taxon>
    </lineage>
</organism>
<dbReference type="Pfam" id="PF25917">
    <property type="entry name" value="BSH_RND"/>
    <property type="match status" value="1"/>
</dbReference>
<feature type="domain" description="Multidrug resistance protein MdtA-like barrel-sandwich hybrid" evidence="4">
    <location>
        <begin position="83"/>
        <end position="258"/>
    </location>
</feature>
<comment type="caution">
    <text evidence="5">The sequence shown here is derived from an EMBL/GenBank/DDBJ whole genome shotgun (WGS) entry which is preliminary data.</text>
</comment>
<dbReference type="RefSeq" id="WP_390214042.1">
    <property type="nucleotide sequence ID" value="NZ_JBHLXJ010000018.1"/>
</dbReference>
<feature type="transmembrane region" description="Helical" evidence="3">
    <location>
        <begin position="18"/>
        <end position="35"/>
    </location>
</feature>
<evidence type="ECO:0000256" key="3">
    <source>
        <dbReference type="SAM" id="Phobius"/>
    </source>
</evidence>
<dbReference type="Gene3D" id="2.40.420.20">
    <property type="match status" value="1"/>
</dbReference>
<dbReference type="SUPFAM" id="SSF111369">
    <property type="entry name" value="HlyD-like secretion proteins"/>
    <property type="match status" value="1"/>
</dbReference>
<comment type="subcellular location">
    <subcellularLocation>
        <location evidence="1">Cell envelope</location>
    </subcellularLocation>
</comment>
<accession>A0ABV6IHV3</accession>
<dbReference type="Proteomes" id="UP001589844">
    <property type="component" value="Unassembled WGS sequence"/>
</dbReference>
<dbReference type="InterPro" id="IPR058625">
    <property type="entry name" value="MdtA-like_BSH"/>
</dbReference>
<dbReference type="Gene3D" id="2.40.30.170">
    <property type="match status" value="1"/>
</dbReference>